<dbReference type="SUPFAM" id="SSF47384">
    <property type="entry name" value="Homodimeric domain of signal transducing histidine kinase"/>
    <property type="match status" value="1"/>
</dbReference>
<evidence type="ECO:0000256" key="2">
    <source>
        <dbReference type="ARBA" id="ARBA00012438"/>
    </source>
</evidence>
<dbReference type="InterPro" id="IPR003661">
    <property type="entry name" value="HisK_dim/P_dom"/>
</dbReference>
<dbReference type="GO" id="GO:0004673">
    <property type="term" value="F:protein histidine kinase activity"/>
    <property type="evidence" value="ECO:0007669"/>
    <property type="project" value="UniProtKB-EC"/>
</dbReference>
<keyword evidence="7" id="KW-0812">Transmembrane</keyword>
<dbReference type="InterPro" id="IPR004358">
    <property type="entry name" value="Sig_transdc_His_kin-like_C"/>
</dbReference>
<dbReference type="PRINTS" id="PR00344">
    <property type="entry name" value="BCTRLSENSOR"/>
</dbReference>
<gene>
    <name evidence="10" type="ORF">RY831_02555</name>
</gene>
<dbReference type="CDD" id="cd00082">
    <property type="entry name" value="HisKA"/>
    <property type="match status" value="1"/>
</dbReference>
<dbReference type="InterPro" id="IPR005467">
    <property type="entry name" value="His_kinase_dom"/>
</dbReference>
<dbReference type="PROSITE" id="PS50110">
    <property type="entry name" value="RESPONSE_REGULATORY"/>
    <property type="match status" value="1"/>
</dbReference>
<dbReference type="SMART" id="SM00387">
    <property type="entry name" value="HATPase_c"/>
    <property type="match status" value="1"/>
</dbReference>
<comment type="catalytic activity">
    <reaction evidence="1">
        <text>ATP + protein L-histidine = ADP + protein N-phospho-L-histidine.</text>
        <dbReference type="EC" id="2.7.13.3"/>
    </reaction>
</comment>
<sequence length="487" mass="52773">MANDSASMPRPGMAAGKLIGLIAAAQVLGAASMPWLSPGTGSSLSVLAWVGYALAPWTLLLAWICHRLVTRLAMAERAALMCRHDNAVLQEQLRRQELALQTSRHSLHLAEQACLDKTRFLAAASHDLRQPMHAITLFVAALKAENFEGRPHYLLDRLDRSIAGLDELFNRLLDLARLDAGIITPAFKTFDARLMAETLESRFAPMAASKALDFRIRCPEGLLVHSDPVLLDELLGNLLSNAFRNTQRGGVLLSMRERGGSLRIQVVDTGCGIPEQCFESIFDEFVQLNNPSRDRRKGSGLGLAIVKRLADVLGHRIRLRSRVGRGSCFELLMPSAPANSADPHESAAKTTASALDGALALVVDDEADILAAMEAILTAWGCHCITARSPAEAARYIDDSPRFPDVIITDHRLDNHLTGFDVVSAVAPLLAYEVPVIVISGECSPALEQQAQDRGYALISKPVNSLRLHRAIVEALAKTAAAMQKAA</sequence>
<dbReference type="Proteomes" id="UP001352263">
    <property type="component" value="Unassembled WGS sequence"/>
</dbReference>
<evidence type="ECO:0000256" key="6">
    <source>
        <dbReference type="PROSITE-ProRule" id="PRU00169"/>
    </source>
</evidence>
<keyword evidence="5 10" id="KW-0418">Kinase</keyword>
<dbReference type="EMBL" id="JAWIIV010000001">
    <property type="protein sequence ID" value="MEC4718019.1"/>
    <property type="molecule type" value="Genomic_DNA"/>
</dbReference>
<name>A0ABU6J482_9BURK</name>
<feature type="modified residue" description="4-aspartylphosphate" evidence="6">
    <location>
        <position position="410"/>
    </location>
</feature>
<dbReference type="Gene3D" id="1.10.287.130">
    <property type="match status" value="1"/>
</dbReference>
<reference evidence="10 11" key="1">
    <citation type="submission" date="2023-10" db="EMBL/GenBank/DDBJ databases">
        <title>Noviherbaspirillum sp. CPCC 100848 genome assembly.</title>
        <authorList>
            <person name="Li X.Y."/>
            <person name="Fang X.M."/>
        </authorList>
    </citation>
    <scope>NUCLEOTIDE SEQUENCE [LARGE SCALE GENOMIC DNA]</scope>
    <source>
        <strain evidence="10 11">CPCC 100848</strain>
    </source>
</reference>
<evidence type="ECO:0000256" key="3">
    <source>
        <dbReference type="ARBA" id="ARBA00022553"/>
    </source>
</evidence>
<dbReference type="InterPro" id="IPR011006">
    <property type="entry name" value="CheY-like_superfamily"/>
</dbReference>
<dbReference type="RefSeq" id="WP_326504757.1">
    <property type="nucleotide sequence ID" value="NZ_JAWIIV010000001.1"/>
</dbReference>
<comment type="caution">
    <text evidence="10">The sequence shown here is derived from an EMBL/GenBank/DDBJ whole genome shotgun (WGS) entry which is preliminary data.</text>
</comment>
<dbReference type="Gene3D" id="3.40.50.2300">
    <property type="match status" value="1"/>
</dbReference>
<dbReference type="Pfam" id="PF00512">
    <property type="entry name" value="HisKA"/>
    <property type="match status" value="1"/>
</dbReference>
<dbReference type="CDD" id="cd00156">
    <property type="entry name" value="REC"/>
    <property type="match status" value="1"/>
</dbReference>
<dbReference type="SMART" id="SM00388">
    <property type="entry name" value="HisKA"/>
    <property type="match status" value="1"/>
</dbReference>
<evidence type="ECO:0000313" key="10">
    <source>
        <dbReference type="EMBL" id="MEC4718019.1"/>
    </source>
</evidence>
<dbReference type="Pfam" id="PF00072">
    <property type="entry name" value="Response_reg"/>
    <property type="match status" value="1"/>
</dbReference>
<evidence type="ECO:0000256" key="5">
    <source>
        <dbReference type="ARBA" id="ARBA00022777"/>
    </source>
</evidence>
<dbReference type="SUPFAM" id="SSF52172">
    <property type="entry name" value="CheY-like"/>
    <property type="match status" value="1"/>
</dbReference>
<dbReference type="PANTHER" id="PTHR43047">
    <property type="entry name" value="TWO-COMPONENT HISTIDINE PROTEIN KINASE"/>
    <property type="match status" value="1"/>
</dbReference>
<keyword evidence="3 6" id="KW-0597">Phosphoprotein</keyword>
<evidence type="ECO:0000256" key="1">
    <source>
        <dbReference type="ARBA" id="ARBA00000085"/>
    </source>
</evidence>
<dbReference type="InterPro" id="IPR003594">
    <property type="entry name" value="HATPase_dom"/>
</dbReference>
<evidence type="ECO:0000259" key="9">
    <source>
        <dbReference type="PROSITE" id="PS50110"/>
    </source>
</evidence>
<keyword evidence="7" id="KW-0472">Membrane</keyword>
<accession>A0ABU6J482</accession>
<dbReference type="EC" id="2.7.13.3" evidence="2"/>
<feature type="domain" description="Histidine kinase" evidence="8">
    <location>
        <begin position="123"/>
        <end position="337"/>
    </location>
</feature>
<dbReference type="PROSITE" id="PS50109">
    <property type="entry name" value="HIS_KIN"/>
    <property type="match status" value="1"/>
</dbReference>
<protein>
    <recommendedName>
        <fullName evidence="2">histidine kinase</fullName>
        <ecNumber evidence="2">2.7.13.3</ecNumber>
    </recommendedName>
</protein>
<keyword evidence="11" id="KW-1185">Reference proteome</keyword>
<evidence type="ECO:0000256" key="7">
    <source>
        <dbReference type="SAM" id="Phobius"/>
    </source>
</evidence>
<evidence type="ECO:0000259" key="8">
    <source>
        <dbReference type="PROSITE" id="PS50109"/>
    </source>
</evidence>
<organism evidence="10 11">
    <name type="scientific">Noviherbaspirillum album</name>
    <dbReference type="NCBI Taxonomy" id="3080276"/>
    <lineage>
        <taxon>Bacteria</taxon>
        <taxon>Pseudomonadati</taxon>
        <taxon>Pseudomonadota</taxon>
        <taxon>Betaproteobacteria</taxon>
        <taxon>Burkholderiales</taxon>
        <taxon>Oxalobacteraceae</taxon>
        <taxon>Noviherbaspirillum</taxon>
    </lineage>
</organism>
<dbReference type="PANTHER" id="PTHR43047:SF9">
    <property type="entry name" value="HISTIDINE KINASE"/>
    <property type="match status" value="1"/>
</dbReference>
<dbReference type="SMART" id="SM00448">
    <property type="entry name" value="REC"/>
    <property type="match status" value="1"/>
</dbReference>
<dbReference type="SUPFAM" id="SSF55874">
    <property type="entry name" value="ATPase domain of HSP90 chaperone/DNA topoisomerase II/histidine kinase"/>
    <property type="match status" value="1"/>
</dbReference>
<feature type="domain" description="Response regulatory" evidence="9">
    <location>
        <begin position="359"/>
        <end position="476"/>
    </location>
</feature>
<evidence type="ECO:0000313" key="11">
    <source>
        <dbReference type="Proteomes" id="UP001352263"/>
    </source>
</evidence>
<keyword evidence="4 10" id="KW-0808">Transferase</keyword>
<dbReference type="Gene3D" id="3.30.565.10">
    <property type="entry name" value="Histidine kinase-like ATPase, C-terminal domain"/>
    <property type="match status" value="1"/>
</dbReference>
<dbReference type="InterPro" id="IPR036890">
    <property type="entry name" value="HATPase_C_sf"/>
</dbReference>
<proteinExistence type="predicted"/>
<feature type="transmembrane region" description="Helical" evidence="7">
    <location>
        <begin position="46"/>
        <end position="65"/>
    </location>
</feature>
<dbReference type="InterPro" id="IPR001789">
    <property type="entry name" value="Sig_transdc_resp-reg_receiver"/>
</dbReference>
<keyword evidence="7" id="KW-1133">Transmembrane helix</keyword>
<dbReference type="Pfam" id="PF02518">
    <property type="entry name" value="HATPase_c"/>
    <property type="match status" value="1"/>
</dbReference>
<evidence type="ECO:0000256" key="4">
    <source>
        <dbReference type="ARBA" id="ARBA00022679"/>
    </source>
</evidence>
<dbReference type="InterPro" id="IPR036097">
    <property type="entry name" value="HisK_dim/P_sf"/>
</dbReference>